<sequence length="247" mass="25805">MQAMRAMRDMGEARGRGHHGGGRGHGEHDGRRAAFGPFGPGHGGRGGPGGFGGFFGGPGGFGPGGPGGRRGRARRGDVRASILALLKDRPMHGYEMIQEIAERSGGAWKPSPGSVYPTLQLLEDEGLIVSRSEGGKKLFALTDEGRTAADEGPEAPWEEAGKGVDWEALGEIRQAGFGLMEAFGQVWKTGSKEQRDRAVAVLNETRKRLYLILAEDGEPEGTADSAGTGKDAGRGEDDAAGERPSGG</sequence>
<feature type="compositionally biased region" description="Basic and acidic residues" evidence="1">
    <location>
        <begin position="1"/>
        <end position="15"/>
    </location>
</feature>
<evidence type="ECO:0000256" key="1">
    <source>
        <dbReference type="SAM" id="MobiDB-lite"/>
    </source>
</evidence>
<dbReference type="AlphaFoldDB" id="A0ABD5E8C3"/>
<evidence type="ECO:0000313" key="4">
    <source>
        <dbReference type="Proteomes" id="UP001183607"/>
    </source>
</evidence>
<name>A0ABD5E8C3_9ACTN</name>
<dbReference type="SUPFAM" id="SSF46785">
    <property type="entry name" value="Winged helix' DNA-binding domain"/>
    <property type="match status" value="1"/>
</dbReference>
<protein>
    <submittedName>
        <fullName evidence="3">PadR family transcriptional regulator</fullName>
    </submittedName>
</protein>
<feature type="region of interest" description="Disordered" evidence="1">
    <location>
        <begin position="213"/>
        <end position="247"/>
    </location>
</feature>
<gene>
    <name evidence="3" type="ORF">RM574_19465</name>
</gene>
<dbReference type="Proteomes" id="UP001183607">
    <property type="component" value="Unassembled WGS sequence"/>
</dbReference>
<dbReference type="PANTHER" id="PTHR43252">
    <property type="entry name" value="TRANSCRIPTIONAL REGULATOR YQJI"/>
    <property type="match status" value="1"/>
</dbReference>
<feature type="compositionally biased region" description="Basic and acidic residues" evidence="1">
    <location>
        <begin position="231"/>
        <end position="241"/>
    </location>
</feature>
<dbReference type="InterPro" id="IPR036388">
    <property type="entry name" value="WH-like_DNA-bd_sf"/>
</dbReference>
<evidence type="ECO:0000259" key="2">
    <source>
        <dbReference type="Pfam" id="PF03551"/>
    </source>
</evidence>
<reference evidence="4" key="1">
    <citation type="submission" date="2023-07" db="EMBL/GenBank/DDBJ databases">
        <title>30 novel species of actinomycetes from the DSMZ collection.</title>
        <authorList>
            <person name="Nouioui I."/>
        </authorList>
    </citation>
    <scope>NUCLEOTIDE SEQUENCE [LARGE SCALE GENOMIC DNA]</scope>
    <source>
        <strain evidence="4">DSM 41982</strain>
    </source>
</reference>
<dbReference type="PANTHER" id="PTHR43252:SF2">
    <property type="entry name" value="TRANSCRIPTION REGULATOR, PADR-LIKE FAMILY"/>
    <property type="match status" value="1"/>
</dbReference>
<dbReference type="InterPro" id="IPR011991">
    <property type="entry name" value="ArsR-like_HTH"/>
</dbReference>
<dbReference type="CDD" id="cd00090">
    <property type="entry name" value="HTH_ARSR"/>
    <property type="match status" value="1"/>
</dbReference>
<organism evidence="3 4">
    <name type="scientific">Streptomyces evansiae</name>
    <dbReference type="NCBI Taxonomy" id="3075535"/>
    <lineage>
        <taxon>Bacteria</taxon>
        <taxon>Bacillati</taxon>
        <taxon>Actinomycetota</taxon>
        <taxon>Actinomycetes</taxon>
        <taxon>Kitasatosporales</taxon>
        <taxon>Streptomycetaceae</taxon>
        <taxon>Streptomyces</taxon>
    </lineage>
</organism>
<dbReference type="Pfam" id="PF03551">
    <property type="entry name" value="PadR"/>
    <property type="match status" value="1"/>
</dbReference>
<dbReference type="Gene3D" id="1.10.10.10">
    <property type="entry name" value="Winged helix-like DNA-binding domain superfamily/Winged helix DNA-binding domain"/>
    <property type="match status" value="1"/>
</dbReference>
<evidence type="ECO:0000313" key="3">
    <source>
        <dbReference type="EMBL" id="MDT0417664.1"/>
    </source>
</evidence>
<accession>A0ABD5E8C3</accession>
<dbReference type="EMBL" id="JAVRER010000031">
    <property type="protein sequence ID" value="MDT0417664.1"/>
    <property type="molecule type" value="Genomic_DNA"/>
</dbReference>
<dbReference type="InterPro" id="IPR005149">
    <property type="entry name" value="Tscrpt_reg_PadR_N"/>
</dbReference>
<comment type="caution">
    <text evidence="3">The sequence shown here is derived from an EMBL/GenBank/DDBJ whole genome shotgun (WGS) entry which is preliminary data.</text>
</comment>
<dbReference type="InterPro" id="IPR036390">
    <property type="entry name" value="WH_DNA-bd_sf"/>
</dbReference>
<feature type="domain" description="Transcription regulator PadR N-terminal" evidence="2">
    <location>
        <begin position="82"/>
        <end position="149"/>
    </location>
</feature>
<proteinExistence type="predicted"/>
<feature type="compositionally biased region" description="Gly residues" evidence="1">
    <location>
        <begin position="38"/>
        <end position="68"/>
    </location>
</feature>
<feature type="region of interest" description="Disordered" evidence="1">
    <location>
        <begin position="1"/>
        <end position="75"/>
    </location>
</feature>